<keyword evidence="4 7" id="KW-0472">Membrane</keyword>
<sequence>MSDKNTTRPGESFKDQVMRALEEGNGQVPPNYSSSSKKTQRSNPKNKQRKAPATPAKKGEKRSTSQLPKQEQKQRSNATRSRNTASKELPKRNQVEQKRLPKKKGRADFDGKDKEDRIVGRIVKTVIIALVILLVIVGISGWSYINKALQPYDTTDKTFVQVEIPIGSSNKQIGGILEQKKIIRSGMVFNYFTKFHNLSKFQSGYYNMQPSMSLEEIAKILQKGGTQKPELPVLGKVLIPEGYTIDQIAEAIASNANSKSAEKTPFTKDEFLKLIKSDEFFNEMKQKYPELLTSAAEATGVKYKLEGYLFPATYDYNEKTTLKSLVETMIATMDQTLQNYYPTIKAKGLSVQEVLALASYVEKEGATEDDRRNIAQVFFNRIKAEMPLQTNISILYAEGRLGQKISAEEDKKINTNINSPYNLYTNQGTGPGPVDSPSLMAIEAVIEPKPNDYLFFLADIKTGKVYFAKTYEEHEALVAEHL</sequence>
<dbReference type="Gene3D" id="3.30.1490.480">
    <property type="entry name" value="Endolytic murein transglycosylase"/>
    <property type="match status" value="1"/>
</dbReference>
<accession>A0A1T4P2D4</accession>
<dbReference type="AlphaFoldDB" id="A0A1T4P2D4"/>
<feature type="compositionally biased region" description="Basic residues" evidence="8">
    <location>
        <begin position="38"/>
        <end position="50"/>
    </location>
</feature>
<dbReference type="GO" id="GO:0005886">
    <property type="term" value="C:plasma membrane"/>
    <property type="evidence" value="ECO:0007669"/>
    <property type="project" value="UniProtKB-SubCell"/>
</dbReference>
<comment type="function">
    <text evidence="7">Functions as a peptidoglycan terminase that cleaves nascent peptidoglycan strands endolytically to terminate their elongation.</text>
</comment>
<comment type="catalytic activity">
    <reaction evidence="7">
        <text>a peptidoglycan chain = a peptidoglycan chain with N-acetyl-1,6-anhydromuramyl-[peptide] at the reducing end + a peptidoglycan chain with N-acetylglucosamine at the non-reducing end.</text>
        <dbReference type="EC" id="4.2.2.29"/>
    </reaction>
</comment>
<evidence type="ECO:0000256" key="5">
    <source>
        <dbReference type="ARBA" id="ARBA00023239"/>
    </source>
</evidence>
<dbReference type="EC" id="4.2.2.29" evidence="7"/>
<feature type="region of interest" description="Disordered" evidence="8">
    <location>
        <begin position="1"/>
        <end position="111"/>
    </location>
</feature>
<feature type="compositionally biased region" description="Basic and acidic residues" evidence="8">
    <location>
        <begin position="1"/>
        <end position="22"/>
    </location>
</feature>
<dbReference type="RefSeq" id="WP_159443265.1">
    <property type="nucleotide sequence ID" value="NZ_FUXI01000018.1"/>
</dbReference>
<evidence type="ECO:0000256" key="8">
    <source>
        <dbReference type="SAM" id="MobiDB-lite"/>
    </source>
</evidence>
<dbReference type="Proteomes" id="UP000190328">
    <property type="component" value="Unassembled WGS sequence"/>
</dbReference>
<dbReference type="PANTHER" id="PTHR30518:SF2">
    <property type="entry name" value="ENDOLYTIC MUREIN TRANSGLYCOSYLASE"/>
    <property type="match status" value="1"/>
</dbReference>
<keyword evidence="5 7" id="KW-0456">Lyase</keyword>
<evidence type="ECO:0000256" key="7">
    <source>
        <dbReference type="HAMAP-Rule" id="MF_02065"/>
    </source>
</evidence>
<feature type="compositionally biased region" description="Polar residues" evidence="8">
    <location>
        <begin position="64"/>
        <end position="86"/>
    </location>
</feature>
<evidence type="ECO:0000256" key="3">
    <source>
        <dbReference type="ARBA" id="ARBA00022989"/>
    </source>
</evidence>
<evidence type="ECO:0000256" key="1">
    <source>
        <dbReference type="ARBA" id="ARBA00022475"/>
    </source>
</evidence>
<keyword evidence="10" id="KW-1185">Reference proteome</keyword>
<dbReference type="InterPro" id="IPR003770">
    <property type="entry name" value="MLTG-like"/>
</dbReference>
<dbReference type="PANTHER" id="PTHR30518">
    <property type="entry name" value="ENDOLYTIC MUREIN TRANSGLYCOSYLASE"/>
    <property type="match status" value="1"/>
</dbReference>
<dbReference type="GO" id="GO:0009252">
    <property type="term" value="P:peptidoglycan biosynthetic process"/>
    <property type="evidence" value="ECO:0007669"/>
    <property type="project" value="UniProtKB-UniRule"/>
</dbReference>
<comment type="similarity">
    <text evidence="7">Belongs to the transglycosylase MltG family.</text>
</comment>
<evidence type="ECO:0000256" key="2">
    <source>
        <dbReference type="ARBA" id="ARBA00022692"/>
    </source>
</evidence>
<feature type="transmembrane region" description="Helical" evidence="7">
    <location>
        <begin position="122"/>
        <end position="145"/>
    </location>
</feature>
<keyword evidence="2 7" id="KW-0812">Transmembrane</keyword>
<evidence type="ECO:0000313" key="9">
    <source>
        <dbReference type="EMBL" id="SJZ85653.1"/>
    </source>
</evidence>
<keyword evidence="3 7" id="KW-1133">Transmembrane helix</keyword>
<protein>
    <recommendedName>
        <fullName evidence="7">Endolytic murein transglycosylase</fullName>
        <ecNumber evidence="7">4.2.2.29</ecNumber>
    </recommendedName>
    <alternativeName>
        <fullName evidence="7">Peptidoglycan lytic transglycosylase</fullName>
    </alternativeName>
    <alternativeName>
        <fullName evidence="7">Peptidoglycan polymerization terminase</fullName>
    </alternativeName>
</protein>
<dbReference type="CDD" id="cd08010">
    <property type="entry name" value="MltG_like"/>
    <property type="match status" value="1"/>
</dbReference>
<keyword evidence="1 7" id="KW-1003">Cell membrane</keyword>
<feature type="compositionally biased region" description="Polar residues" evidence="8">
    <location>
        <begin position="28"/>
        <end position="37"/>
    </location>
</feature>
<comment type="subcellular location">
    <subcellularLocation>
        <location evidence="7">Cell membrane</location>
        <topology evidence="7">Single-pass membrane protein</topology>
    </subcellularLocation>
</comment>
<dbReference type="NCBIfam" id="TIGR00247">
    <property type="entry name" value="endolytic transglycosylase MltG"/>
    <property type="match status" value="1"/>
</dbReference>
<dbReference type="EMBL" id="FUXI01000018">
    <property type="protein sequence ID" value="SJZ85653.1"/>
    <property type="molecule type" value="Genomic_DNA"/>
</dbReference>
<feature type="site" description="Important for catalytic activity" evidence="7">
    <location>
        <position position="364"/>
    </location>
</feature>
<reference evidence="9 10" key="1">
    <citation type="submission" date="2017-02" db="EMBL/GenBank/DDBJ databases">
        <authorList>
            <person name="Peterson S.W."/>
        </authorList>
    </citation>
    <scope>NUCLEOTIDE SEQUENCE [LARGE SCALE GENOMIC DNA]</scope>
    <source>
        <strain evidence="9 10">ATCC BAA-1030</strain>
    </source>
</reference>
<dbReference type="Pfam" id="PF02618">
    <property type="entry name" value="YceG"/>
    <property type="match status" value="1"/>
</dbReference>
<gene>
    <name evidence="7" type="primary">mltG</name>
    <name evidence="9" type="ORF">SAMN02745116_01618</name>
</gene>
<keyword evidence="6 7" id="KW-0961">Cell wall biogenesis/degradation</keyword>
<feature type="compositionally biased region" description="Basic and acidic residues" evidence="8">
    <location>
        <begin position="88"/>
        <end position="99"/>
    </location>
</feature>
<name>A0A1T4P2D4_9ENTE</name>
<proteinExistence type="inferred from homology"/>
<evidence type="ECO:0000256" key="6">
    <source>
        <dbReference type="ARBA" id="ARBA00023316"/>
    </source>
</evidence>
<dbReference type="OrthoDB" id="9814591at2"/>
<dbReference type="GO" id="GO:0008932">
    <property type="term" value="F:lytic endotransglycosylase activity"/>
    <property type="evidence" value="ECO:0007669"/>
    <property type="project" value="UniProtKB-UniRule"/>
</dbReference>
<dbReference type="GO" id="GO:0071555">
    <property type="term" value="P:cell wall organization"/>
    <property type="evidence" value="ECO:0007669"/>
    <property type="project" value="UniProtKB-KW"/>
</dbReference>
<evidence type="ECO:0000313" key="10">
    <source>
        <dbReference type="Proteomes" id="UP000190328"/>
    </source>
</evidence>
<dbReference type="STRING" id="263852.SAMN02745116_01618"/>
<dbReference type="HAMAP" id="MF_02065">
    <property type="entry name" value="MltG"/>
    <property type="match status" value="1"/>
</dbReference>
<organism evidence="9 10">
    <name type="scientific">Pilibacter termitis</name>
    <dbReference type="NCBI Taxonomy" id="263852"/>
    <lineage>
        <taxon>Bacteria</taxon>
        <taxon>Bacillati</taxon>
        <taxon>Bacillota</taxon>
        <taxon>Bacilli</taxon>
        <taxon>Lactobacillales</taxon>
        <taxon>Enterococcaceae</taxon>
        <taxon>Pilibacter</taxon>
    </lineage>
</organism>
<evidence type="ECO:0000256" key="4">
    <source>
        <dbReference type="ARBA" id="ARBA00023136"/>
    </source>
</evidence>